<feature type="non-terminal residue" evidence="2">
    <location>
        <position position="68"/>
    </location>
</feature>
<name>F8PBB1_SERL9</name>
<dbReference type="HOGENOM" id="CLU_2838323_0_0_1"/>
<reference evidence="2" key="1">
    <citation type="submission" date="2011-04" db="EMBL/GenBank/DDBJ databases">
        <title>Evolution of plant cell wall degrading machinery underlies the functional diversity of forest fungi.</title>
        <authorList>
            <consortium name="US DOE Joint Genome Institute (JGI-PGF)"/>
            <person name="Eastwood D.C."/>
            <person name="Floudas D."/>
            <person name="Binder M."/>
            <person name="Majcherczyk A."/>
            <person name="Schneider P."/>
            <person name="Aerts A."/>
            <person name="Asiegbu F.O."/>
            <person name="Baker S.E."/>
            <person name="Barry K."/>
            <person name="Bendiksby M."/>
            <person name="Blumentritt M."/>
            <person name="Coutinho P.M."/>
            <person name="Cullen D."/>
            <person name="Cullen D."/>
            <person name="Gathman A."/>
            <person name="Goodell B."/>
            <person name="Henrissat B."/>
            <person name="Ihrmark K."/>
            <person name="Kauserud H."/>
            <person name="Kohler A."/>
            <person name="LaButti K."/>
            <person name="Lapidus A."/>
            <person name="Lavin J.L."/>
            <person name="Lee Y.-H."/>
            <person name="Lindquist E."/>
            <person name="Lilly W."/>
            <person name="Lucas S."/>
            <person name="Morin E."/>
            <person name="Murat C."/>
            <person name="Oguiza J.A."/>
            <person name="Park J."/>
            <person name="Pisabarro A.G."/>
            <person name="Riley R."/>
            <person name="Rosling A."/>
            <person name="Salamov A."/>
            <person name="Schmidt O."/>
            <person name="Schmutz J."/>
            <person name="Skrede I."/>
            <person name="Stenlid J."/>
            <person name="Wiebenga A."/>
            <person name="Xie X."/>
            <person name="Kues U."/>
            <person name="Hibbett D.S."/>
            <person name="Hoffmeister D."/>
            <person name="Hogberg N."/>
            <person name="Martin F."/>
            <person name="Grigoriev I.V."/>
            <person name="Watkinson S.C."/>
        </authorList>
    </citation>
    <scope>NUCLEOTIDE SEQUENCE</scope>
    <source>
        <strain evidence="2">S7.9</strain>
    </source>
</reference>
<accession>F8PBB1</accession>
<dbReference type="KEGG" id="sla:SERLADRAFT_402016"/>
<proteinExistence type="predicted"/>
<dbReference type="GeneID" id="18812133"/>
<dbReference type="AlphaFoldDB" id="F8PBB1"/>
<gene>
    <name evidence="2" type="ORF">SERLADRAFT_402016</name>
</gene>
<feature type="transmembrane region" description="Helical" evidence="1">
    <location>
        <begin position="44"/>
        <end position="65"/>
    </location>
</feature>
<keyword evidence="1" id="KW-1133">Transmembrane helix</keyword>
<keyword evidence="1" id="KW-0812">Transmembrane</keyword>
<organism>
    <name type="scientific">Serpula lacrymans var. lacrymans (strain S7.9)</name>
    <name type="common">Dry rot fungus</name>
    <dbReference type="NCBI Taxonomy" id="578457"/>
    <lineage>
        <taxon>Eukaryota</taxon>
        <taxon>Fungi</taxon>
        <taxon>Dikarya</taxon>
        <taxon>Basidiomycota</taxon>
        <taxon>Agaricomycotina</taxon>
        <taxon>Agaricomycetes</taxon>
        <taxon>Agaricomycetidae</taxon>
        <taxon>Boletales</taxon>
        <taxon>Coniophorineae</taxon>
        <taxon>Serpulaceae</taxon>
        <taxon>Serpula</taxon>
    </lineage>
</organism>
<sequence>MSARIVMSAVVGVDSTVREDGTSSYCKAIQHGACKRQRKKKRDYYCSIHSMHHWPLCAVSCWLYAGKL</sequence>
<evidence type="ECO:0000313" key="2">
    <source>
        <dbReference type="EMBL" id="EGO19551.1"/>
    </source>
</evidence>
<keyword evidence="1" id="KW-0472">Membrane</keyword>
<protein>
    <submittedName>
        <fullName evidence="2">Uncharacterized protein</fullName>
    </submittedName>
</protein>
<dbReference type="Proteomes" id="UP000008064">
    <property type="component" value="Unassembled WGS sequence"/>
</dbReference>
<dbReference type="EMBL" id="GL945443">
    <property type="protein sequence ID" value="EGO19551.1"/>
    <property type="molecule type" value="Genomic_DNA"/>
</dbReference>
<dbReference type="RefSeq" id="XP_007323684.1">
    <property type="nucleotide sequence ID" value="XM_007323622.1"/>
</dbReference>
<evidence type="ECO:0000256" key="1">
    <source>
        <dbReference type="SAM" id="Phobius"/>
    </source>
</evidence>